<dbReference type="PANTHER" id="PTHR48228:SF5">
    <property type="entry name" value="ALPHA-METHYLACYL-COA RACEMASE"/>
    <property type="match status" value="1"/>
</dbReference>
<accession>A0A6J7AV52</accession>
<dbReference type="InterPro" id="IPR044855">
    <property type="entry name" value="CoA-Trfase_III_dom3_sf"/>
</dbReference>
<dbReference type="EMBL" id="CAFABA010000257">
    <property type="protein sequence ID" value="CAB4836891.1"/>
    <property type="molecule type" value="Genomic_DNA"/>
</dbReference>
<dbReference type="Gene3D" id="3.30.1540.10">
    <property type="entry name" value="formyl-coa transferase, domain 3"/>
    <property type="match status" value="2"/>
</dbReference>
<proteinExistence type="predicted"/>
<reference evidence="1" key="1">
    <citation type="submission" date="2020-05" db="EMBL/GenBank/DDBJ databases">
        <authorList>
            <person name="Chiriac C."/>
            <person name="Salcher M."/>
            <person name="Ghai R."/>
            <person name="Kavagutti S V."/>
        </authorList>
    </citation>
    <scope>NUCLEOTIDE SEQUENCE</scope>
</reference>
<dbReference type="GO" id="GO:0003824">
    <property type="term" value="F:catalytic activity"/>
    <property type="evidence" value="ECO:0007669"/>
    <property type="project" value="InterPro"/>
</dbReference>
<dbReference type="InterPro" id="IPR050509">
    <property type="entry name" value="CoA-transferase_III"/>
</dbReference>
<gene>
    <name evidence="1" type="ORF">UFOPK3139_03337</name>
</gene>
<name>A0A6J7AV52_9ZZZZ</name>
<organism evidence="1">
    <name type="scientific">freshwater metagenome</name>
    <dbReference type="NCBI Taxonomy" id="449393"/>
    <lineage>
        <taxon>unclassified sequences</taxon>
        <taxon>metagenomes</taxon>
        <taxon>ecological metagenomes</taxon>
    </lineage>
</organism>
<dbReference type="InterPro" id="IPR003673">
    <property type="entry name" value="CoA-Trfase_fam_III"/>
</dbReference>
<evidence type="ECO:0000313" key="1">
    <source>
        <dbReference type="EMBL" id="CAB4836891.1"/>
    </source>
</evidence>
<dbReference type="Pfam" id="PF02515">
    <property type="entry name" value="CoA_transf_3"/>
    <property type="match status" value="2"/>
</dbReference>
<dbReference type="Gene3D" id="3.40.50.10540">
    <property type="entry name" value="Crotonobetainyl-coa:carnitine coa-transferase, domain 1"/>
    <property type="match status" value="2"/>
</dbReference>
<dbReference type="PANTHER" id="PTHR48228">
    <property type="entry name" value="SUCCINYL-COA--D-CITRAMALATE COA-TRANSFERASE"/>
    <property type="match status" value="1"/>
</dbReference>
<dbReference type="SUPFAM" id="SSF89796">
    <property type="entry name" value="CoA-transferase family III (CaiB/BaiF)"/>
    <property type="match status" value="2"/>
</dbReference>
<dbReference type="AlphaFoldDB" id="A0A6J7AV52"/>
<sequence>MGGAIDHIHGIEPAAPDLEVPEGMAPGAPRSGPIFTYTAWPSLCTAYLAATGISAALHVRLTTGHGQLVETSLLQAAMTLTMGKWQRVENPFATGYRMWITDARAPKGHFRCADDRWVHHWVPNPMFVLSSADGDQLVSRRGITNVRHDPDRVGNDPENIVVLAHYQPEMAAAMARFPSTDWVRVAREYGVPLQQVRTPEEGLADQALFDEGVVIDLDDPEYGPLRQVGIVYRLSETPGRVQGPASAPGTHTAEVRAELARDAEVRRATPAATGKRSGVAPKHPLAGVVVLDLGFAVAGPFGTQILADLGATVIKVNARRDPWWHCTHIAMGANRGKRSIGIDLKTSDGMSTLHRLVQQADVVHMNIRASAARRLGVDEESMRAVNPSIIYCHTRGFEDGPRSDSPANDQTGNALAGTEYEDGGCADGGAPFWSLTSMGDTGNGFLSAIGVIQALYHRARTGVAQRVDTSILNAAMLTTSYAATTHDGAGLARPRLDPMQTGIAAGYAVYPTADAWLCIAVLTDAHWKGLFSVVPDLAVDERFVTAEGRARADGELRAQLAAVLATRAAADWYAVLDRAGVPCEISSERFAEEFFDDPAMRASGRTVTYDHPELGRFQHSGLAIDFSETPGVVQGPPPLVGEHTREVLAEFGFVAAEIATLLASDAVFETLSVDG</sequence>
<protein>
    <submittedName>
        <fullName evidence="1">Unannotated protein</fullName>
    </submittedName>
</protein>
<dbReference type="InterPro" id="IPR023606">
    <property type="entry name" value="CoA-Trfase_III_dom_1_sf"/>
</dbReference>